<dbReference type="Pfam" id="PF02678">
    <property type="entry name" value="Pirin"/>
    <property type="match status" value="1"/>
</dbReference>
<protein>
    <submittedName>
        <fullName evidence="6">Pirin family protein</fullName>
    </submittedName>
</protein>
<feature type="domain" description="Quercetin 2,3-dioxygenase C-terminal cupin" evidence="5">
    <location>
        <begin position="146"/>
        <end position="231"/>
    </location>
</feature>
<gene>
    <name evidence="6" type="ORF">HW532_14210</name>
</gene>
<keyword evidence="7" id="KW-1185">Reference proteome</keyword>
<reference evidence="6 7" key="1">
    <citation type="submission" date="2020-06" db="EMBL/GenBank/DDBJ databases">
        <title>Genome sequence of 2 isolates from Red Sea Mangroves.</title>
        <authorList>
            <person name="Sefrji F."/>
            <person name="Michoud G."/>
            <person name="Merlino G."/>
            <person name="Daffonchio D."/>
        </authorList>
    </citation>
    <scope>NUCLEOTIDE SEQUENCE [LARGE SCALE GENOMIC DNA]</scope>
    <source>
        <strain evidence="6 7">R1DC25</strain>
    </source>
</reference>
<dbReference type="SUPFAM" id="SSF51182">
    <property type="entry name" value="RmlC-like cupins"/>
    <property type="match status" value="1"/>
</dbReference>
<dbReference type="InterPro" id="IPR041602">
    <property type="entry name" value="Quercetinase_C"/>
</dbReference>
<keyword evidence="2" id="KW-0408">Iron</keyword>
<dbReference type="CDD" id="cd02910">
    <property type="entry name" value="cupin_Yhhw_N"/>
    <property type="match status" value="1"/>
</dbReference>
<dbReference type="RefSeq" id="WP_213161103.1">
    <property type="nucleotide sequence ID" value="NZ_CP058214.1"/>
</dbReference>
<feature type="binding site" evidence="2">
    <location>
        <position position="57"/>
    </location>
    <ligand>
        <name>Fe cation</name>
        <dbReference type="ChEBI" id="CHEBI:24875"/>
    </ligand>
</feature>
<dbReference type="InterPro" id="IPR011051">
    <property type="entry name" value="RmlC_Cupin_sf"/>
</dbReference>
<dbReference type="Pfam" id="PF17954">
    <property type="entry name" value="Pirin_C_2"/>
    <property type="match status" value="1"/>
</dbReference>
<name>A0A7S8HCL9_9HYPH</name>
<dbReference type="InterPro" id="IPR012093">
    <property type="entry name" value="Pirin"/>
</dbReference>
<dbReference type="EMBL" id="CP058214">
    <property type="protein sequence ID" value="QPC43740.1"/>
    <property type="molecule type" value="Genomic_DNA"/>
</dbReference>
<evidence type="ECO:0000313" key="7">
    <source>
        <dbReference type="Proteomes" id="UP000593594"/>
    </source>
</evidence>
<comment type="similarity">
    <text evidence="1 3">Belongs to the pirin family.</text>
</comment>
<evidence type="ECO:0000256" key="1">
    <source>
        <dbReference type="ARBA" id="ARBA00008416"/>
    </source>
</evidence>
<evidence type="ECO:0000259" key="4">
    <source>
        <dbReference type="Pfam" id="PF02678"/>
    </source>
</evidence>
<dbReference type="InterPro" id="IPR003829">
    <property type="entry name" value="Pirin_N_dom"/>
</dbReference>
<dbReference type="GO" id="GO:0046872">
    <property type="term" value="F:metal ion binding"/>
    <property type="evidence" value="ECO:0007669"/>
    <property type="project" value="UniProtKB-KW"/>
</dbReference>
<sequence>MITIRKSAERGQADFGWLRTSHSFSFGSYHDRDHMGFGPLRVINEDHVAPGSGFDMHGHKDMEIVTYVLSGALEHKDSLGSGSVIRHGDVQRMTAGRGIRHAEFNPSLDEPVHLLQIWILPERVGLEPSYEEKRFFADDGEAGVRLVAAPDGRDGALAIHRDAEIGAARLKAGETLDHAFAPGRIGWLQVARGRVDLDGTPLRAGDGAGISGQDRIAVRALEDTEFLLFDMAGQT</sequence>
<feature type="binding site" evidence="2">
    <location>
        <position position="101"/>
    </location>
    <ligand>
        <name>Fe cation</name>
        <dbReference type="ChEBI" id="CHEBI:24875"/>
    </ligand>
</feature>
<dbReference type="Gene3D" id="2.60.120.10">
    <property type="entry name" value="Jelly Rolls"/>
    <property type="match status" value="2"/>
</dbReference>
<dbReference type="KEGG" id="kmn:HW532_14210"/>
<dbReference type="AlphaFoldDB" id="A0A7S8HCL9"/>
<dbReference type="PANTHER" id="PTHR43212:SF3">
    <property type="entry name" value="QUERCETIN 2,3-DIOXYGENASE"/>
    <property type="match status" value="1"/>
</dbReference>
<comment type="cofactor">
    <cofactor evidence="2">
        <name>Fe cation</name>
        <dbReference type="ChEBI" id="CHEBI:24875"/>
    </cofactor>
    <text evidence="2">Binds 1 Fe cation per subunit.</text>
</comment>
<feature type="binding site" evidence="2">
    <location>
        <position position="59"/>
    </location>
    <ligand>
        <name>Fe cation</name>
        <dbReference type="ChEBI" id="CHEBI:24875"/>
    </ligand>
</feature>
<evidence type="ECO:0000313" key="6">
    <source>
        <dbReference type="EMBL" id="QPC43740.1"/>
    </source>
</evidence>
<dbReference type="PANTHER" id="PTHR43212">
    <property type="entry name" value="QUERCETIN 2,3-DIOXYGENASE"/>
    <property type="match status" value="1"/>
</dbReference>
<evidence type="ECO:0000256" key="2">
    <source>
        <dbReference type="PIRSR" id="PIRSR006232-1"/>
    </source>
</evidence>
<feature type="domain" description="Pirin N-terminal" evidence="4">
    <location>
        <begin position="10"/>
        <end position="119"/>
    </location>
</feature>
<keyword evidence="2" id="KW-0479">Metal-binding</keyword>
<organism evidence="6 7">
    <name type="scientific">Kaustia mangrovi</name>
    <dbReference type="NCBI Taxonomy" id="2593653"/>
    <lineage>
        <taxon>Bacteria</taxon>
        <taxon>Pseudomonadati</taxon>
        <taxon>Pseudomonadota</taxon>
        <taxon>Alphaproteobacteria</taxon>
        <taxon>Hyphomicrobiales</taxon>
        <taxon>Parvibaculaceae</taxon>
        <taxon>Kaustia</taxon>
    </lineage>
</organism>
<dbReference type="CDD" id="cd20311">
    <property type="entry name" value="cupin_Yhhw_C"/>
    <property type="match status" value="1"/>
</dbReference>
<accession>A0A7S8HCL9</accession>
<dbReference type="Proteomes" id="UP000593594">
    <property type="component" value="Chromosome"/>
</dbReference>
<feature type="binding site" evidence="2">
    <location>
        <position position="103"/>
    </location>
    <ligand>
        <name>Fe cation</name>
        <dbReference type="ChEBI" id="CHEBI:24875"/>
    </ligand>
</feature>
<evidence type="ECO:0000259" key="5">
    <source>
        <dbReference type="Pfam" id="PF17954"/>
    </source>
</evidence>
<dbReference type="InterPro" id="IPR014710">
    <property type="entry name" value="RmlC-like_jellyroll"/>
</dbReference>
<dbReference type="PIRSF" id="PIRSF006232">
    <property type="entry name" value="Pirin"/>
    <property type="match status" value="1"/>
</dbReference>
<proteinExistence type="inferred from homology"/>
<evidence type="ECO:0000256" key="3">
    <source>
        <dbReference type="RuleBase" id="RU003457"/>
    </source>
</evidence>